<keyword evidence="3" id="KW-1003">Cell membrane</keyword>
<evidence type="ECO:0000256" key="5">
    <source>
        <dbReference type="ARBA" id="ARBA00022989"/>
    </source>
</evidence>
<comment type="caution">
    <text evidence="8">The sequence shown here is derived from an EMBL/GenBank/DDBJ whole genome shotgun (WGS) entry which is preliminary data.</text>
</comment>
<dbReference type="InterPro" id="IPR035906">
    <property type="entry name" value="MetI-like_sf"/>
</dbReference>
<dbReference type="InterPro" id="IPR000515">
    <property type="entry name" value="MetI-like"/>
</dbReference>
<dbReference type="PANTHER" id="PTHR43744">
    <property type="entry name" value="ABC TRANSPORTER PERMEASE PROTEIN MG189-RELATED-RELATED"/>
    <property type="match status" value="1"/>
</dbReference>
<feature type="transmembrane region" description="Helical" evidence="7">
    <location>
        <begin position="20"/>
        <end position="44"/>
    </location>
</feature>
<dbReference type="PROSITE" id="PS50928">
    <property type="entry name" value="ABC_TM1"/>
    <property type="match status" value="1"/>
</dbReference>
<feature type="transmembrane region" description="Helical" evidence="7">
    <location>
        <begin position="80"/>
        <end position="104"/>
    </location>
</feature>
<evidence type="ECO:0000256" key="7">
    <source>
        <dbReference type="RuleBase" id="RU363032"/>
    </source>
</evidence>
<dbReference type="GO" id="GO:0005886">
    <property type="term" value="C:plasma membrane"/>
    <property type="evidence" value="ECO:0007669"/>
    <property type="project" value="UniProtKB-SubCell"/>
</dbReference>
<dbReference type="SUPFAM" id="SSF161098">
    <property type="entry name" value="MetI-like"/>
    <property type="match status" value="1"/>
</dbReference>
<dbReference type="Pfam" id="PF00528">
    <property type="entry name" value="BPD_transp_1"/>
    <property type="match status" value="1"/>
</dbReference>
<evidence type="ECO:0000313" key="9">
    <source>
        <dbReference type="Proteomes" id="UP000449193"/>
    </source>
</evidence>
<name>A0A6I3QN82_9FIRM</name>
<dbReference type="EMBL" id="WMZR01000002">
    <property type="protein sequence ID" value="MTS50379.1"/>
    <property type="molecule type" value="Genomic_DNA"/>
</dbReference>
<keyword evidence="5 7" id="KW-1133">Transmembrane helix</keyword>
<accession>A0A6I3QN82</accession>
<protein>
    <submittedName>
        <fullName evidence="8">ABC transporter permease subunit</fullName>
    </submittedName>
</protein>
<proteinExistence type="inferred from homology"/>
<evidence type="ECO:0000256" key="6">
    <source>
        <dbReference type="ARBA" id="ARBA00023136"/>
    </source>
</evidence>
<keyword evidence="6 7" id="KW-0472">Membrane</keyword>
<evidence type="ECO:0000256" key="3">
    <source>
        <dbReference type="ARBA" id="ARBA00022475"/>
    </source>
</evidence>
<feature type="transmembrane region" description="Helical" evidence="7">
    <location>
        <begin position="149"/>
        <end position="172"/>
    </location>
</feature>
<sequence>MRTSFKADSLIRGREGNRLFHGAVYFAFAGLALAELLPFLWMFMSGFKTTKEMLLDPFALPTEWMTENYATAWRAGISSYFLNSLFTTVMTTVLCLLVSSMVAYPLARFRFRWNTAILIYILSGMMLAPMVSLIPLYKILSFLHLYDTRLALIIPYVAFRIPFSTFLIWSHFVTIPKELEEAAIIDGCSSNKVFARIILPLSKPILATAGLLCARYAWNEMMFALCFIENSAIKTIPVGLLALKGQESGEWSVLVAGLALSTIPIVLLYLLFQKQLIRGMTVGGVKG</sequence>
<keyword evidence="4 7" id="KW-0812">Transmembrane</keyword>
<evidence type="ECO:0000256" key="4">
    <source>
        <dbReference type="ARBA" id="ARBA00022692"/>
    </source>
</evidence>
<keyword evidence="2 7" id="KW-0813">Transport</keyword>
<evidence type="ECO:0000313" key="8">
    <source>
        <dbReference type="EMBL" id="MTS50379.1"/>
    </source>
</evidence>
<evidence type="ECO:0000256" key="1">
    <source>
        <dbReference type="ARBA" id="ARBA00004651"/>
    </source>
</evidence>
<gene>
    <name evidence="8" type="ORF">GMD52_02330</name>
</gene>
<organism evidence="8 9">
    <name type="scientific">Ruthenibacterium lactatiformans</name>
    <dbReference type="NCBI Taxonomy" id="1550024"/>
    <lineage>
        <taxon>Bacteria</taxon>
        <taxon>Bacillati</taxon>
        <taxon>Bacillota</taxon>
        <taxon>Clostridia</taxon>
        <taxon>Eubacteriales</taxon>
        <taxon>Oscillospiraceae</taxon>
        <taxon>Ruthenibacterium</taxon>
    </lineage>
</organism>
<comment type="subcellular location">
    <subcellularLocation>
        <location evidence="1 7">Cell membrane</location>
        <topology evidence="1 7">Multi-pass membrane protein</topology>
    </subcellularLocation>
</comment>
<dbReference type="Gene3D" id="1.10.3720.10">
    <property type="entry name" value="MetI-like"/>
    <property type="match status" value="1"/>
</dbReference>
<reference evidence="8 9" key="1">
    <citation type="journal article" date="2019" name="Nat. Med.">
        <title>A library of human gut bacterial isolates paired with longitudinal multiomics data enables mechanistic microbiome research.</title>
        <authorList>
            <person name="Poyet M."/>
            <person name="Groussin M."/>
            <person name="Gibbons S.M."/>
            <person name="Avila-Pacheco J."/>
            <person name="Jiang X."/>
            <person name="Kearney S.M."/>
            <person name="Perrotta A.R."/>
            <person name="Berdy B."/>
            <person name="Zhao S."/>
            <person name="Lieberman T.D."/>
            <person name="Swanson P.K."/>
            <person name="Smith M."/>
            <person name="Roesemann S."/>
            <person name="Alexander J.E."/>
            <person name="Rich S.A."/>
            <person name="Livny J."/>
            <person name="Vlamakis H."/>
            <person name="Clish C."/>
            <person name="Bullock K."/>
            <person name="Deik A."/>
            <person name="Scott J."/>
            <person name="Pierce K.A."/>
            <person name="Xavier R.J."/>
            <person name="Alm E.J."/>
        </authorList>
    </citation>
    <scope>NUCLEOTIDE SEQUENCE [LARGE SCALE GENOMIC DNA]</scope>
    <source>
        <strain evidence="8 9">BIOML-A7</strain>
    </source>
</reference>
<dbReference type="Proteomes" id="UP000449193">
    <property type="component" value="Unassembled WGS sequence"/>
</dbReference>
<feature type="transmembrane region" description="Helical" evidence="7">
    <location>
        <begin position="116"/>
        <end position="137"/>
    </location>
</feature>
<dbReference type="GO" id="GO:0055085">
    <property type="term" value="P:transmembrane transport"/>
    <property type="evidence" value="ECO:0007669"/>
    <property type="project" value="InterPro"/>
</dbReference>
<feature type="transmembrane region" description="Helical" evidence="7">
    <location>
        <begin position="251"/>
        <end position="272"/>
    </location>
</feature>
<dbReference type="PANTHER" id="PTHR43744:SF12">
    <property type="entry name" value="ABC TRANSPORTER PERMEASE PROTEIN MG189-RELATED"/>
    <property type="match status" value="1"/>
</dbReference>
<comment type="similarity">
    <text evidence="7">Belongs to the binding-protein-dependent transport system permease family.</text>
</comment>
<dbReference type="CDD" id="cd06261">
    <property type="entry name" value="TM_PBP2"/>
    <property type="match status" value="1"/>
</dbReference>
<dbReference type="AlphaFoldDB" id="A0A6I3QN82"/>
<evidence type="ECO:0000256" key="2">
    <source>
        <dbReference type="ARBA" id="ARBA00022448"/>
    </source>
</evidence>